<organism evidence="1 2">
    <name type="scientific">Trichinella murrelli</name>
    <dbReference type="NCBI Taxonomy" id="144512"/>
    <lineage>
        <taxon>Eukaryota</taxon>
        <taxon>Metazoa</taxon>
        <taxon>Ecdysozoa</taxon>
        <taxon>Nematoda</taxon>
        <taxon>Enoplea</taxon>
        <taxon>Dorylaimia</taxon>
        <taxon>Trichinellida</taxon>
        <taxon>Trichinellidae</taxon>
        <taxon>Trichinella</taxon>
    </lineage>
</organism>
<gene>
    <name evidence="1" type="ORF">T05_11585</name>
</gene>
<comment type="caution">
    <text evidence="1">The sequence shown here is derived from an EMBL/GenBank/DDBJ whole genome shotgun (WGS) entry which is preliminary data.</text>
</comment>
<dbReference type="EMBL" id="JYDJ01000049">
    <property type="protein sequence ID" value="KRX46948.1"/>
    <property type="molecule type" value="Genomic_DNA"/>
</dbReference>
<proteinExistence type="predicted"/>
<dbReference type="Proteomes" id="UP000055048">
    <property type="component" value="Unassembled WGS sequence"/>
</dbReference>
<keyword evidence="2" id="KW-1185">Reference proteome</keyword>
<name>A0A0V0U6P1_9BILA</name>
<protein>
    <submittedName>
        <fullName evidence="1">Uncharacterized protein</fullName>
    </submittedName>
</protein>
<reference evidence="1 2" key="1">
    <citation type="submission" date="2015-01" db="EMBL/GenBank/DDBJ databases">
        <title>Evolution of Trichinella species and genotypes.</title>
        <authorList>
            <person name="Korhonen P.K."/>
            <person name="Edoardo P."/>
            <person name="Giuseppe L.R."/>
            <person name="Gasser R.B."/>
        </authorList>
    </citation>
    <scope>NUCLEOTIDE SEQUENCE [LARGE SCALE GENOMIC DNA]</scope>
    <source>
        <strain evidence="1">ISS417</strain>
    </source>
</reference>
<evidence type="ECO:0000313" key="2">
    <source>
        <dbReference type="Proteomes" id="UP000055048"/>
    </source>
</evidence>
<accession>A0A0V0U6P1</accession>
<dbReference type="AlphaFoldDB" id="A0A0V0U6P1"/>
<sequence>MQIKLTVTEFLSQKEGRPPPFRSRLGVHRPSLPDAELLILTKTLRMLKSLCVQRRQIRVTTRVLT</sequence>
<evidence type="ECO:0000313" key="1">
    <source>
        <dbReference type="EMBL" id="KRX46948.1"/>
    </source>
</evidence>